<reference evidence="1" key="1">
    <citation type="journal article" date="2021" name="New Phytol.">
        <title>Evolutionary innovations through gain and loss of genes in the ectomycorrhizal Boletales.</title>
        <authorList>
            <person name="Wu G."/>
            <person name="Miyauchi S."/>
            <person name="Morin E."/>
            <person name="Kuo A."/>
            <person name="Drula E."/>
            <person name="Varga T."/>
            <person name="Kohler A."/>
            <person name="Feng B."/>
            <person name="Cao Y."/>
            <person name="Lipzen A."/>
            <person name="Daum C."/>
            <person name="Hundley H."/>
            <person name="Pangilinan J."/>
            <person name="Johnson J."/>
            <person name="Barry K."/>
            <person name="LaButti K."/>
            <person name="Ng V."/>
            <person name="Ahrendt S."/>
            <person name="Min B."/>
            <person name="Choi I.G."/>
            <person name="Park H."/>
            <person name="Plett J.M."/>
            <person name="Magnuson J."/>
            <person name="Spatafora J.W."/>
            <person name="Nagy L.G."/>
            <person name="Henrissat B."/>
            <person name="Grigoriev I.V."/>
            <person name="Yang Z.L."/>
            <person name="Xu J."/>
            <person name="Martin F.M."/>
        </authorList>
    </citation>
    <scope>NUCLEOTIDE SEQUENCE</scope>
    <source>
        <strain evidence="1">KUC20120723A-06</strain>
    </source>
</reference>
<evidence type="ECO:0000313" key="2">
    <source>
        <dbReference type="Proteomes" id="UP000790709"/>
    </source>
</evidence>
<evidence type="ECO:0000313" key="1">
    <source>
        <dbReference type="EMBL" id="KAH7925967.1"/>
    </source>
</evidence>
<proteinExistence type="predicted"/>
<dbReference type="Proteomes" id="UP000790709">
    <property type="component" value="Unassembled WGS sequence"/>
</dbReference>
<sequence length="192" mass="20275">MPKLEPVPSLGDHGIVRVHEALRSAAVSERCSSGALGWQTTNLLCGGVDVLLDPALSIYFHHNARPSGGITRTPTSGPSSPRAKRRHSVGGTKMQGRSTPGPEYLPSAACPVEGSCENAGYIVIGSRATAKTGMRAVKLIGDNAKDRGIIAPSFTLLSIAPVIWDKQCLSDYGRSHYSTPVVRAHDKGSCMN</sequence>
<keyword evidence="2" id="KW-1185">Reference proteome</keyword>
<comment type="caution">
    <text evidence="1">The sequence shown here is derived from an EMBL/GenBank/DDBJ whole genome shotgun (WGS) entry which is preliminary data.</text>
</comment>
<gene>
    <name evidence="1" type="ORF">BV22DRAFT_1119175</name>
</gene>
<organism evidence="1 2">
    <name type="scientific">Leucogyrophana mollusca</name>
    <dbReference type="NCBI Taxonomy" id="85980"/>
    <lineage>
        <taxon>Eukaryota</taxon>
        <taxon>Fungi</taxon>
        <taxon>Dikarya</taxon>
        <taxon>Basidiomycota</taxon>
        <taxon>Agaricomycotina</taxon>
        <taxon>Agaricomycetes</taxon>
        <taxon>Agaricomycetidae</taxon>
        <taxon>Boletales</taxon>
        <taxon>Boletales incertae sedis</taxon>
        <taxon>Leucogyrophana</taxon>
    </lineage>
</organism>
<accession>A0ACB8BM79</accession>
<name>A0ACB8BM79_9AGAM</name>
<protein>
    <submittedName>
        <fullName evidence="1">Uncharacterized protein</fullName>
    </submittedName>
</protein>
<dbReference type="EMBL" id="MU266391">
    <property type="protein sequence ID" value="KAH7925967.1"/>
    <property type="molecule type" value="Genomic_DNA"/>
</dbReference>